<proteinExistence type="predicted"/>
<dbReference type="InterPro" id="IPR007833">
    <property type="entry name" value="Capsule_polysaccharide_synth"/>
</dbReference>
<comment type="caution">
    <text evidence="2">The sequence shown here is derived from an EMBL/GenBank/DDBJ whole genome shotgun (WGS) entry which is preliminary data.</text>
</comment>
<evidence type="ECO:0000313" key="3">
    <source>
        <dbReference type="Proteomes" id="UP000233350"/>
    </source>
</evidence>
<dbReference type="GO" id="GO:0015774">
    <property type="term" value="P:polysaccharide transport"/>
    <property type="evidence" value="ECO:0007669"/>
    <property type="project" value="InterPro"/>
</dbReference>
<keyword evidence="1" id="KW-1133">Transmembrane helix</keyword>
<reference evidence="2 3" key="1">
    <citation type="submission" date="2016-07" db="EMBL/GenBank/DDBJ databases">
        <title>Detection of Helicobacter winghamensis from caecal content of red fox (Vulpes vulpes).</title>
        <authorList>
            <person name="Zanoni R.G."/>
            <person name="Florio D."/>
            <person name="Caffara M."/>
            <person name="Renzi M."/>
            <person name="Parisi A."/>
            <person name="Pasquali F."/>
            <person name="Manfreda G."/>
        </authorList>
    </citation>
    <scope>NUCLEOTIDE SEQUENCE [LARGE SCALE GENOMIC DNA]</scope>
    <source>
        <strain evidence="2 3">295_13</strain>
    </source>
</reference>
<dbReference type="OrthoDB" id="9794206at2"/>
<dbReference type="EMBL" id="MBPK01000046">
    <property type="protein sequence ID" value="PKT79764.1"/>
    <property type="molecule type" value="Genomic_DNA"/>
</dbReference>
<sequence>MDLRKKLKQFSNKNILLLQGPIGDFFWRISKYLAGSNVYKINFNGGDFLFYPFKSINYRGDIEHLEGFYKNIFQAKNIQAIIMYNDCRRIHEIAIKVAKEMGIEVWIFEEGYIRPNFITFEKDGVNANSTLPKDRDFYLKYSPKEFESKRFSGTFSKMAFFAFLYWLFAFLLGWYFNNTMHHRSLKLFDFLPWILSLLRKYKYQFTEKSVNTKILSLKQKYFLAILQVYNDTQISYHYNKTIERFIEETILSFANHAKAKSYLVFKHHPMDRGYKNYAKLIETLSLKFNVEGRVLYVHDLHLPTLLTNARGCVVINSTVGLSALYHNCPLKVVGRAFYDIDGLTYQGNLHSFWKECRSYKPSSRLHTRFRSYIIWKTQVNGSFYVGI</sequence>
<dbReference type="CDD" id="cd16441">
    <property type="entry name" value="beta_Kdo_transferase_KpsS"/>
    <property type="match status" value="1"/>
</dbReference>
<dbReference type="AlphaFoldDB" id="A0A2N3PHA8"/>
<keyword evidence="1" id="KW-0472">Membrane</keyword>
<name>A0A2N3PHA8_9HELI</name>
<feature type="transmembrane region" description="Helical" evidence="1">
    <location>
        <begin position="158"/>
        <end position="176"/>
    </location>
</feature>
<protein>
    <submittedName>
        <fullName evidence="2">Capsule biosynthesis protein</fullName>
    </submittedName>
</protein>
<organism evidence="2 3">
    <name type="scientific">Helicobacter winghamensis</name>
    <dbReference type="NCBI Taxonomy" id="157268"/>
    <lineage>
        <taxon>Bacteria</taxon>
        <taxon>Pseudomonadati</taxon>
        <taxon>Campylobacterota</taxon>
        <taxon>Epsilonproteobacteria</taxon>
        <taxon>Campylobacterales</taxon>
        <taxon>Helicobacteraceae</taxon>
        <taxon>Helicobacter</taxon>
    </lineage>
</organism>
<gene>
    <name evidence="2" type="ORF">BCM31_05425</name>
</gene>
<evidence type="ECO:0000256" key="1">
    <source>
        <dbReference type="SAM" id="Phobius"/>
    </source>
</evidence>
<dbReference type="GeneID" id="78825622"/>
<keyword evidence="1" id="KW-0812">Transmembrane</keyword>
<keyword evidence="3" id="KW-1185">Reference proteome</keyword>
<dbReference type="RefSeq" id="WP_101313248.1">
    <property type="nucleotide sequence ID" value="NZ_CP063087.1"/>
</dbReference>
<dbReference type="STRING" id="556267.HWAG_01363"/>
<dbReference type="GO" id="GO:0000271">
    <property type="term" value="P:polysaccharide biosynthetic process"/>
    <property type="evidence" value="ECO:0007669"/>
    <property type="project" value="InterPro"/>
</dbReference>
<evidence type="ECO:0000313" key="2">
    <source>
        <dbReference type="EMBL" id="PKT79764.1"/>
    </source>
</evidence>
<dbReference type="Pfam" id="PF05159">
    <property type="entry name" value="Capsule_synth"/>
    <property type="match status" value="1"/>
</dbReference>
<dbReference type="Proteomes" id="UP000233350">
    <property type="component" value="Unassembled WGS sequence"/>
</dbReference>
<accession>A0A2N3PHA8</accession>